<feature type="domain" description="Amidohydrolase 3" evidence="2">
    <location>
        <begin position="85"/>
        <end position="513"/>
    </location>
</feature>
<dbReference type="InterPro" id="IPR011059">
    <property type="entry name" value="Metal-dep_hydrolase_composite"/>
</dbReference>
<sequence length="594" mass="65966">MNKPLLLSSFLVFILSILLLPHLSKWSKLKVAEVADLLVTNAFIYTSDPSFPFANSMAIKNGRILGVGNYSVLQELEGSTTHKLNLEGKIVVPGFIDSHLHLLYGGLQQMMQVELHGVRTKQEFVMKIEAAVKSKREGIWVVGGGWNNDLWGGELPMANWIDDISPQNPVWLSRMDGHMGLANSLAIKMAGITKETKDPLGGTIVRWADGEPTGLLIDAAKKFILPSVPEPTIDERREALLRASNYALTKGVTTVVDMGRYVPGSSAELPWEDFTDVYKWANTSGNMIIRVCLFFPLETWSRLYDLVQKTGHVVSQWLYLGGVKAFLDGSLGSNSALFYEPYADDPDSYGLQVVDLDDLINMTALSDKSGLQVAIHAIGDMANDLILDVYDSVASENGERDRRLRIEHAQHLAPGSATRFGKQGVVASVQPVHLLDDAISAEKKLGKERAEHGSYLFHSLLASHSLLAFGSDWPVADIDPLNNIRAAVTRIPPAWETPWIPSECLTLNNALDAGIRASYMPIFHGLQEFSVTFLFDCVVTCQYLWQDHLRIERGNLWMNWKGIERVNGRQLPPMGGSMILCHRRIYKVVDLLTC</sequence>
<evidence type="ECO:0000313" key="3">
    <source>
        <dbReference type="Proteomes" id="UP000813463"/>
    </source>
</evidence>
<dbReference type="PANTHER" id="PTHR22642">
    <property type="entry name" value="IMIDAZOLONEPROPIONASE"/>
    <property type="match status" value="1"/>
</dbReference>
<evidence type="ECO:0000256" key="1">
    <source>
        <dbReference type="SAM" id="SignalP"/>
    </source>
</evidence>
<organism evidence="3 4">
    <name type="scientific">Spinacia oleracea</name>
    <name type="common">Spinach</name>
    <dbReference type="NCBI Taxonomy" id="3562"/>
    <lineage>
        <taxon>Eukaryota</taxon>
        <taxon>Viridiplantae</taxon>
        <taxon>Streptophyta</taxon>
        <taxon>Embryophyta</taxon>
        <taxon>Tracheophyta</taxon>
        <taxon>Spermatophyta</taxon>
        <taxon>Magnoliopsida</taxon>
        <taxon>eudicotyledons</taxon>
        <taxon>Gunneridae</taxon>
        <taxon>Pentapetalae</taxon>
        <taxon>Caryophyllales</taxon>
        <taxon>Chenopodiaceae</taxon>
        <taxon>Chenopodioideae</taxon>
        <taxon>Anserineae</taxon>
        <taxon>Spinacia</taxon>
    </lineage>
</organism>
<dbReference type="PANTHER" id="PTHR22642:SF2">
    <property type="entry name" value="PROTEIN LONG AFTER FAR-RED 3"/>
    <property type="match status" value="1"/>
</dbReference>
<evidence type="ECO:0000313" key="4">
    <source>
        <dbReference type="RefSeq" id="XP_056688262.1"/>
    </source>
</evidence>
<dbReference type="InterPro" id="IPR013108">
    <property type="entry name" value="Amidohydro_3"/>
</dbReference>
<gene>
    <name evidence="4" type="primary">LOC110798692</name>
</gene>
<protein>
    <submittedName>
        <fullName evidence="4">Protein LONG AFTER FAR-RED 3 isoform X1</fullName>
    </submittedName>
</protein>
<dbReference type="Gene3D" id="2.30.40.10">
    <property type="entry name" value="Urease, subunit C, domain 1"/>
    <property type="match status" value="1"/>
</dbReference>
<feature type="chain" id="PRO_5046410795" evidence="1">
    <location>
        <begin position="27"/>
        <end position="594"/>
    </location>
</feature>
<accession>A0ABM3QY04</accession>
<feature type="signal peptide" evidence="1">
    <location>
        <begin position="1"/>
        <end position="26"/>
    </location>
</feature>
<name>A0ABM3QY04_SPIOL</name>
<dbReference type="Gene3D" id="3.20.20.140">
    <property type="entry name" value="Metal-dependent hydrolases"/>
    <property type="match status" value="1"/>
</dbReference>
<dbReference type="InterPro" id="IPR033932">
    <property type="entry name" value="YtcJ-like"/>
</dbReference>
<dbReference type="RefSeq" id="XP_056688262.1">
    <property type="nucleotide sequence ID" value="XM_056832284.1"/>
</dbReference>
<keyword evidence="1" id="KW-0732">Signal</keyword>
<dbReference type="CDD" id="cd01300">
    <property type="entry name" value="YtcJ_like"/>
    <property type="match status" value="1"/>
</dbReference>
<dbReference type="InterPro" id="IPR032466">
    <property type="entry name" value="Metal_Hydrolase"/>
</dbReference>
<evidence type="ECO:0000259" key="2">
    <source>
        <dbReference type="Pfam" id="PF07969"/>
    </source>
</evidence>
<dbReference type="Proteomes" id="UP000813463">
    <property type="component" value="Chromosome 1"/>
</dbReference>
<dbReference type="GeneID" id="110798692"/>
<keyword evidence="3" id="KW-1185">Reference proteome</keyword>
<dbReference type="Pfam" id="PF07969">
    <property type="entry name" value="Amidohydro_3"/>
    <property type="match status" value="1"/>
</dbReference>
<reference evidence="3" key="1">
    <citation type="journal article" date="2021" name="Nat. Commun.">
        <title>Genomic analyses provide insights into spinach domestication and the genetic basis of agronomic traits.</title>
        <authorList>
            <person name="Cai X."/>
            <person name="Sun X."/>
            <person name="Xu C."/>
            <person name="Sun H."/>
            <person name="Wang X."/>
            <person name="Ge C."/>
            <person name="Zhang Z."/>
            <person name="Wang Q."/>
            <person name="Fei Z."/>
            <person name="Jiao C."/>
            <person name="Wang Q."/>
        </authorList>
    </citation>
    <scope>NUCLEOTIDE SEQUENCE [LARGE SCALE GENOMIC DNA]</scope>
    <source>
        <strain evidence="3">cv. Varoflay</strain>
    </source>
</reference>
<reference evidence="4" key="2">
    <citation type="submission" date="2025-08" db="UniProtKB">
        <authorList>
            <consortium name="RefSeq"/>
        </authorList>
    </citation>
    <scope>IDENTIFICATION</scope>
    <source>
        <tissue evidence="4">Leaf</tissue>
    </source>
</reference>
<dbReference type="Gene3D" id="3.10.310.70">
    <property type="match status" value="1"/>
</dbReference>
<proteinExistence type="predicted"/>
<dbReference type="SUPFAM" id="SSF51556">
    <property type="entry name" value="Metallo-dependent hydrolases"/>
    <property type="match status" value="1"/>
</dbReference>
<dbReference type="SUPFAM" id="SSF51338">
    <property type="entry name" value="Composite domain of metallo-dependent hydrolases"/>
    <property type="match status" value="1"/>
</dbReference>